<dbReference type="Gramene" id="AET3Gv20798800.10">
    <property type="protein sequence ID" value="AET3Gv20798800.10"/>
    <property type="gene ID" value="AET3Gv20798800"/>
</dbReference>
<evidence type="ECO:0000313" key="2">
    <source>
        <dbReference type="Proteomes" id="UP000015105"/>
    </source>
</evidence>
<proteinExistence type="predicted"/>
<organism evidence="1 2">
    <name type="scientific">Aegilops tauschii subsp. strangulata</name>
    <name type="common">Goatgrass</name>
    <dbReference type="NCBI Taxonomy" id="200361"/>
    <lineage>
        <taxon>Eukaryota</taxon>
        <taxon>Viridiplantae</taxon>
        <taxon>Streptophyta</taxon>
        <taxon>Embryophyta</taxon>
        <taxon>Tracheophyta</taxon>
        <taxon>Spermatophyta</taxon>
        <taxon>Magnoliopsida</taxon>
        <taxon>Liliopsida</taxon>
        <taxon>Poales</taxon>
        <taxon>Poaceae</taxon>
        <taxon>BOP clade</taxon>
        <taxon>Pooideae</taxon>
        <taxon>Triticodae</taxon>
        <taxon>Triticeae</taxon>
        <taxon>Triticinae</taxon>
        <taxon>Aegilops</taxon>
    </lineage>
</organism>
<reference evidence="2" key="1">
    <citation type="journal article" date="2014" name="Science">
        <title>Ancient hybridizations among the ancestral genomes of bread wheat.</title>
        <authorList>
            <consortium name="International Wheat Genome Sequencing Consortium,"/>
            <person name="Marcussen T."/>
            <person name="Sandve S.R."/>
            <person name="Heier L."/>
            <person name="Spannagl M."/>
            <person name="Pfeifer M."/>
            <person name="Jakobsen K.S."/>
            <person name="Wulff B.B."/>
            <person name="Steuernagel B."/>
            <person name="Mayer K.F."/>
            <person name="Olsen O.A."/>
        </authorList>
    </citation>
    <scope>NUCLEOTIDE SEQUENCE [LARGE SCALE GENOMIC DNA]</scope>
    <source>
        <strain evidence="2">cv. AL8/78</strain>
    </source>
</reference>
<name>A0A453FVZ4_AEGTS</name>
<reference evidence="1" key="5">
    <citation type="journal article" date="2021" name="G3 (Bethesda)">
        <title>Aegilops tauschii genome assembly Aet v5.0 features greater sequence contiguity and improved annotation.</title>
        <authorList>
            <person name="Wang L."/>
            <person name="Zhu T."/>
            <person name="Rodriguez J.C."/>
            <person name="Deal K.R."/>
            <person name="Dubcovsky J."/>
            <person name="McGuire P.E."/>
            <person name="Lux T."/>
            <person name="Spannagl M."/>
            <person name="Mayer K.F.X."/>
            <person name="Baldrich P."/>
            <person name="Meyers B.C."/>
            <person name="Huo N."/>
            <person name="Gu Y.Q."/>
            <person name="Zhou H."/>
            <person name="Devos K.M."/>
            <person name="Bennetzen J.L."/>
            <person name="Unver T."/>
            <person name="Budak H."/>
            <person name="Gulick P.J."/>
            <person name="Galiba G."/>
            <person name="Kalapos B."/>
            <person name="Nelson D.R."/>
            <person name="Li P."/>
            <person name="You F.M."/>
            <person name="Luo M.C."/>
            <person name="Dvorak J."/>
        </authorList>
    </citation>
    <scope>NUCLEOTIDE SEQUENCE [LARGE SCALE GENOMIC DNA]</scope>
    <source>
        <strain evidence="1">cv. AL8/78</strain>
    </source>
</reference>
<accession>A0A453FVZ4</accession>
<dbReference type="EnsemblPlants" id="AET3Gv20798800.10">
    <property type="protein sequence ID" value="AET3Gv20798800.10"/>
    <property type="gene ID" value="AET3Gv20798800"/>
</dbReference>
<sequence length="74" mass="8579">MPSIVFGGRTIFTWEGDNYTILIDEYTEFVARSKLPCISSLPLNQTENLSYPFHGLFGQGRSLQQKDWIRFTVF</sequence>
<protein>
    <submittedName>
        <fullName evidence="1">Uncharacterized protein</fullName>
    </submittedName>
</protein>
<reference evidence="1" key="4">
    <citation type="submission" date="2019-03" db="UniProtKB">
        <authorList>
            <consortium name="EnsemblPlants"/>
        </authorList>
    </citation>
    <scope>IDENTIFICATION</scope>
</reference>
<dbReference type="Proteomes" id="UP000015105">
    <property type="component" value="Chromosome 3D"/>
</dbReference>
<reference evidence="2" key="2">
    <citation type="journal article" date="2017" name="Nat. Plants">
        <title>The Aegilops tauschii genome reveals multiple impacts of transposons.</title>
        <authorList>
            <person name="Zhao G."/>
            <person name="Zou C."/>
            <person name="Li K."/>
            <person name="Wang K."/>
            <person name="Li T."/>
            <person name="Gao L."/>
            <person name="Zhang X."/>
            <person name="Wang H."/>
            <person name="Yang Z."/>
            <person name="Liu X."/>
            <person name="Jiang W."/>
            <person name="Mao L."/>
            <person name="Kong X."/>
            <person name="Jiao Y."/>
            <person name="Jia J."/>
        </authorList>
    </citation>
    <scope>NUCLEOTIDE SEQUENCE [LARGE SCALE GENOMIC DNA]</scope>
    <source>
        <strain evidence="2">cv. AL8/78</strain>
    </source>
</reference>
<reference evidence="1" key="3">
    <citation type="journal article" date="2017" name="Nature">
        <title>Genome sequence of the progenitor of the wheat D genome Aegilops tauschii.</title>
        <authorList>
            <person name="Luo M.C."/>
            <person name="Gu Y.Q."/>
            <person name="Puiu D."/>
            <person name="Wang H."/>
            <person name="Twardziok S.O."/>
            <person name="Deal K.R."/>
            <person name="Huo N."/>
            <person name="Zhu T."/>
            <person name="Wang L."/>
            <person name="Wang Y."/>
            <person name="McGuire P.E."/>
            <person name="Liu S."/>
            <person name="Long H."/>
            <person name="Ramasamy R.K."/>
            <person name="Rodriguez J.C."/>
            <person name="Van S.L."/>
            <person name="Yuan L."/>
            <person name="Wang Z."/>
            <person name="Xia Z."/>
            <person name="Xiao L."/>
            <person name="Anderson O.D."/>
            <person name="Ouyang S."/>
            <person name="Liang Y."/>
            <person name="Zimin A.V."/>
            <person name="Pertea G."/>
            <person name="Qi P."/>
            <person name="Bennetzen J.L."/>
            <person name="Dai X."/>
            <person name="Dawson M.W."/>
            <person name="Muller H.G."/>
            <person name="Kugler K."/>
            <person name="Rivarola-Duarte L."/>
            <person name="Spannagl M."/>
            <person name="Mayer K.F.X."/>
            <person name="Lu F.H."/>
            <person name="Bevan M.W."/>
            <person name="Leroy P."/>
            <person name="Li P."/>
            <person name="You F.M."/>
            <person name="Sun Q."/>
            <person name="Liu Z."/>
            <person name="Lyons E."/>
            <person name="Wicker T."/>
            <person name="Salzberg S.L."/>
            <person name="Devos K.M."/>
            <person name="Dvorak J."/>
        </authorList>
    </citation>
    <scope>NUCLEOTIDE SEQUENCE [LARGE SCALE GENOMIC DNA]</scope>
    <source>
        <strain evidence="1">cv. AL8/78</strain>
    </source>
</reference>
<evidence type="ECO:0000313" key="1">
    <source>
        <dbReference type="EnsemblPlants" id="AET3Gv20798800.10"/>
    </source>
</evidence>
<keyword evidence="2" id="KW-1185">Reference proteome</keyword>
<dbReference type="AlphaFoldDB" id="A0A453FVZ4"/>